<dbReference type="EMBL" id="BMZS01000014">
    <property type="protein sequence ID" value="GHD62356.1"/>
    <property type="molecule type" value="Genomic_DNA"/>
</dbReference>
<gene>
    <name evidence="2" type="ORF">GCM10017083_51080</name>
</gene>
<evidence type="ECO:0000313" key="2">
    <source>
        <dbReference type="EMBL" id="GHD62356.1"/>
    </source>
</evidence>
<keyword evidence="3" id="KW-1185">Reference proteome</keyword>
<protein>
    <submittedName>
        <fullName evidence="2">Uncharacterized protein</fullName>
    </submittedName>
</protein>
<comment type="caution">
    <text evidence="2">The sequence shown here is derived from an EMBL/GenBank/DDBJ whole genome shotgun (WGS) entry which is preliminary data.</text>
</comment>
<feature type="region of interest" description="Disordered" evidence="1">
    <location>
        <begin position="19"/>
        <end position="38"/>
    </location>
</feature>
<evidence type="ECO:0000256" key="1">
    <source>
        <dbReference type="SAM" id="MobiDB-lite"/>
    </source>
</evidence>
<accession>A0A918XXW9</accession>
<proteinExistence type="predicted"/>
<sequence>MTHAPASGFCFRAARRVDADAGDRAKSSHGERSRCKHGAVAGARVRALPTPAGLAELPVEMGRPRYPQHETNSIPALQAAVPDRRRTILQFSNPLCRLWGLFLSFLPS</sequence>
<organism evidence="2 3">
    <name type="scientific">Thalassobaculum fulvum</name>
    <dbReference type="NCBI Taxonomy" id="1633335"/>
    <lineage>
        <taxon>Bacteria</taxon>
        <taxon>Pseudomonadati</taxon>
        <taxon>Pseudomonadota</taxon>
        <taxon>Alphaproteobacteria</taxon>
        <taxon>Rhodospirillales</taxon>
        <taxon>Thalassobaculaceae</taxon>
        <taxon>Thalassobaculum</taxon>
    </lineage>
</organism>
<dbReference type="Proteomes" id="UP000630353">
    <property type="component" value="Unassembled WGS sequence"/>
</dbReference>
<reference evidence="2" key="1">
    <citation type="journal article" date="2014" name="Int. J. Syst. Evol. Microbiol.">
        <title>Complete genome sequence of Corynebacterium casei LMG S-19264T (=DSM 44701T), isolated from a smear-ripened cheese.</title>
        <authorList>
            <consortium name="US DOE Joint Genome Institute (JGI-PGF)"/>
            <person name="Walter F."/>
            <person name="Albersmeier A."/>
            <person name="Kalinowski J."/>
            <person name="Ruckert C."/>
        </authorList>
    </citation>
    <scope>NUCLEOTIDE SEQUENCE</scope>
    <source>
        <strain evidence="2">KCTC 42651</strain>
    </source>
</reference>
<name>A0A918XXW9_9PROT</name>
<feature type="compositionally biased region" description="Basic and acidic residues" evidence="1">
    <location>
        <begin position="19"/>
        <end position="33"/>
    </location>
</feature>
<reference evidence="2" key="2">
    <citation type="submission" date="2020-09" db="EMBL/GenBank/DDBJ databases">
        <authorList>
            <person name="Sun Q."/>
            <person name="Kim S."/>
        </authorList>
    </citation>
    <scope>NUCLEOTIDE SEQUENCE</scope>
    <source>
        <strain evidence="2">KCTC 42651</strain>
    </source>
</reference>
<evidence type="ECO:0000313" key="3">
    <source>
        <dbReference type="Proteomes" id="UP000630353"/>
    </source>
</evidence>
<dbReference type="AlphaFoldDB" id="A0A918XXW9"/>